<dbReference type="EMBL" id="FNOY01000034">
    <property type="protein sequence ID" value="SDY41722.1"/>
    <property type="molecule type" value="Genomic_DNA"/>
</dbReference>
<dbReference type="RefSeq" id="WP_090414403.1">
    <property type="nucleotide sequence ID" value="NZ_FNOY01000034.1"/>
</dbReference>
<evidence type="ECO:0000313" key="4">
    <source>
        <dbReference type="Proteomes" id="UP000198640"/>
    </source>
</evidence>
<dbReference type="Pfam" id="PF18276">
    <property type="entry name" value="TcA_TcB_BD"/>
    <property type="match status" value="1"/>
</dbReference>
<dbReference type="Proteomes" id="UP000198640">
    <property type="component" value="Unassembled WGS sequence"/>
</dbReference>
<name>A0A1H3JP59_9PROT</name>
<gene>
    <name evidence="3" type="ORF">SAMN05421881_103426</name>
</gene>
<reference evidence="3 4" key="1">
    <citation type="submission" date="2016-10" db="EMBL/GenBank/DDBJ databases">
        <authorList>
            <person name="de Groot N.N."/>
        </authorList>
    </citation>
    <scope>NUCLEOTIDE SEQUENCE [LARGE SCALE GENOMIC DNA]</scope>
    <source>
        <strain evidence="3 4">Nm1</strain>
    </source>
</reference>
<dbReference type="STRING" id="44576.SAMN05421881_103426"/>
<feature type="domain" description="Tc toxin complex TcA C-terminal TcB-binding" evidence="2">
    <location>
        <begin position="133"/>
        <end position="418"/>
    </location>
</feature>
<keyword evidence="4" id="KW-1185">Reference proteome</keyword>
<sequence>MELFESDKVELEPPQNPGRFSLPEETGQIELMEDAQDWLEKALMVDMIGSLLGYMPNFTVGSSVVSPTVETTWGSSNLMSALSLFSHGFRGNASQDSTSSNQDSILGQWTRRAEDWALQQQLALKELEQIDAQITAAEIRIQLAERELATHDRQIEQAAAVEEFLRDKFTNQELYAWMRGRIAGIFFQTYKLAYDQAKRAEKALRYEHGLASTNHIKFGYWDSLRQGLLAGEQLHHDLKRLEQAHLDQNRRHYELTRHISLLQLDPLALIALRTTGRCTFALPEALFDMDCPGHYFRRIKTVAVSIPCVTGPYTSVNCTLTLLKSRVRTSATPGGGYERNENGDDTRFRDDFGSLQSIVTSSAQNDSGLFETNLRDERYLPFEGAGAISEWRLELPNEYRQFDYDTISDVILHLRYTACEGGGALRTAAAAWVGEQVEKAAAAGSVRFLSMRHDFPSEWARFKAAPMGDEQNEATLSITLKEEHYPFWARAVSDKSLQEVWIYVAPAEKPSGPITVRLPVDGSEEIQASLQALGSSFGNLLGGSFGDTLPPVLGQWTLHLTDNSIDDLWLVIKWGGRIADTVSR</sequence>
<proteinExistence type="predicted"/>
<accession>A0A1H3JP59</accession>
<dbReference type="AlphaFoldDB" id="A0A1H3JP59"/>
<evidence type="ECO:0000259" key="2">
    <source>
        <dbReference type="Pfam" id="PF18276"/>
    </source>
</evidence>
<dbReference type="InterPro" id="IPR040840">
    <property type="entry name" value="TcA_TcB_BD"/>
</dbReference>
<dbReference type="OrthoDB" id="9781691at2"/>
<protein>
    <recommendedName>
        <fullName evidence="2">Tc toxin complex TcA C-terminal TcB-binding domain-containing protein</fullName>
    </recommendedName>
</protein>
<keyword evidence="1" id="KW-0175">Coiled coil</keyword>
<evidence type="ECO:0000256" key="1">
    <source>
        <dbReference type="SAM" id="Coils"/>
    </source>
</evidence>
<evidence type="ECO:0000313" key="3">
    <source>
        <dbReference type="EMBL" id="SDY41722.1"/>
    </source>
</evidence>
<feature type="coiled-coil region" evidence="1">
    <location>
        <begin position="127"/>
        <end position="161"/>
    </location>
</feature>
<organism evidence="3 4">
    <name type="scientific">Nitrosomonas halophila</name>
    <dbReference type="NCBI Taxonomy" id="44576"/>
    <lineage>
        <taxon>Bacteria</taxon>
        <taxon>Pseudomonadati</taxon>
        <taxon>Pseudomonadota</taxon>
        <taxon>Betaproteobacteria</taxon>
        <taxon>Nitrosomonadales</taxon>
        <taxon>Nitrosomonadaceae</taxon>
        <taxon>Nitrosomonas</taxon>
    </lineage>
</organism>